<evidence type="ECO:0000313" key="16">
    <source>
        <dbReference type="Proteomes" id="UP000286317"/>
    </source>
</evidence>
<dbReference type="GO" id="GO:0062054">
    <property type="term" value="F:fluoride channel activity"/>
    <property type="evidence" value="ECO:0007669"/>
    <property type="project" value="UniProtKB-UniRule"/>
</dbReference>
<dbReference type="HAMAP" id="MF_00454">
    <property type="entry name" value="FluC"/>
    <property type="match status" value="1"/>
</dbReference>
<keyword evidence="9 14" id="KW-0472">Membrane</keyword>
<keyword evidence="10 14" id="KW-0407">Ion channel</keyword>
<feature type="transmembrane region" description="Helical" evidence="14">
    <location>
        <begin position="5"/>
        <end position="25"/>
    </location>
</feature>
<protein>
    <recommendedName>
        <fullName evidence="14">Fluoride-specific ion channel FluC</fullName>
    </recommendedName>
</protein>
<evidence type="ECO:0000256" key="14">
    <source>
        <dbReference type="HAMAP-Rule" id="MF_00454"/>
    </source>
</evidence>
<keyword evidence="2 14" id="KW-0813">Transport</keyword>
<evidence type="ECO:0000256" key="1">
    <source>
        <dbReference type="ARBA" id="ARBA00004651"/>
    </source>
</evidence>
<evidence type="ECO:0000256" key="6">
    <source>
        <dbReference type="ARBA" id="ARBA00022989"/>
    </source>
</evidence>
<comment type="caution">
    <text evidence="15">The sequence shown here is derived from an EMBL/GenBank/DDBJ whole genome shotgun (WGS) entry which is preliminary data.</text>
</comment>
<feature type="binding site" evidence="14">
    <location>
        <position position="74"/>
    </location>
    <ligand>
        <name>Na(+)</name>
        <dbReference type="ChEBI" id="CHEBI:29101"/>
        <note>structural</note>
    </ligand>
</feature>
<dbReference type="AlphaFoldDB" id="A0A418IBM9"/>
<evidence type="ECO:0000256" key="2">
    <source>
        <dbReference type="ARBA" id="ARBA00022448"/>
    </source>
</evidence>
<evidence type="ECO:0000256" key="7">
    <source>
        <dbReference type="ARBA" id="ARBA00023053"/>
    </source>
</evidence>
<keyword evidence="7 14" id="KW-0915">Sodium</keyword>
<evidence type="ECO:0000256" key="12">
    <source>
        <dbReference type="ARBA" id="ARBA00035585"/>
    </source>
</evidence>
<accession>A0A418IBM9</accession>
<evidence type="ECO:0000256" key="9">
    <source>
        <dbReference type="ARBA" id="ARBA00023136"/>
    </source>
</evidence>
<dbReference type="GO" id="GO:0046872">
    <property type="term" value="F:metal ion binding"/>
    <property type="evidence" value="ECO:0007669"/>
    <property type="project" value="UniProtKB-KW"/>
</dbReference>
<comment type="catalytic activity">
    <reaction evidence="12">
        <text>fluoride(in) = fluoride(out)</text>
        <dbReference type="Rhea" id="RHEA:76159"/>
        <dbReference type="ChEBI" id="CHEBI:17051"/>
    </reaction>
    <physiologicalReaction direction="left-to-right" evidence="12">
        <dbReference type="Rhea" id="RHEA:76160"/>
    </physiologicalReaction>
</comment>
<evidence type="ECO:0000256" key="8">
    <source>
        <dbReference type="ARBA" id="ARBA00023065"/>
    </source>
</evidence>
<dbReference type="GO" id="GO:0005886">
    <property type="term" value="C:plasma membrane"/>
    <property type="evidence" value="ECO:0007669"/>
    <property type="project" value="UniProtKB-SubCell"/>
</dbReference>
<evidence type="ECO:0000256" key="4">
    <source>
        <dbReference type="ARBA" id="ARBA00022692"/>
    </source>
</evidence>
<comment type="activity regulation">
    <text evidence="14">Na(+) is not transported, but it plays an essential structural role and its presence is essential for fluoride channel function.</text>
</comment>
<keyword evidence="8 14" id="KW-0406">Ion transport</keyword>
<dbReference type="PANTHER" id="PTHR28259:SF16">
    <property type="entry name" value="FLUORIDE-SPECIFIC ION CHANNEL FLUC 2"/>
    <property type="match status" value="1"/>
</dbReference>
<dbReference type="PANTHER" id="PTHR28259">
    <property type="entry name" value="FLUORIDE EXPORT PROTEIN 1-RELATED"/>
    <property type="match status" value="1"/>
</dbReference>
<evidence type="ECO:0000256" key="11">
    <source>
        <dbReference type="ARBA" id="ARBA00035120"/>
    </source>
</evidence>
<name>A0A418IBM9_9STAP</name>
<dbReference type="GO" id="GO:0140114">
    <property type="term" value="P:cellular detoxification of fluoride"/>
    <property type="evidence" value="ECO:0007669"/>
    <property type="project" value="UniProtKB-UniRule"/>
</dbReference>
<evidence type="ECO:0000256" key="13">
    <source>
        <dbReference type="ARBA" id="ARBA00049940"/>
    </source>
</evidence>
<comment type="similarity">
    <text evidence="11 14">Belongs to the fluoride channel Fluc/FEX (TC 1.A.43) family.</text>
</comment>
<feature type="transmembrane region" description="Helical" evidence="14">
    <location>
        <begin position="64"/>
        <end position="86"/>
    </location>
</feature>
<evidence type="ECO:0000256" key="5">
    <source>
        <dbReference type="ARBA" id="ARBA00022723"/>
    </source>
</evidence>
<feature type="transmembrane region" description="Helical" evidence="14">
    <location>
        <begin position="31"/>
        <end position="52"/>
    </location>
</feature>
<keyword evidence="4 14" id="KW-0812">Transmembrane</keyword>
<keyword evidence="6 14" id="KW-1133">Transmembrane helix</keyword>
<dbReference type="InterPro" id="IPR003691">
    <property type="entry name" value="FluC"/>
</dbReference>
<evidence type="ECO:0000256" key="10">
    <source>
        <dbReference type="ARBA" id="ARBA00023303"/>
    </source>
</evidence>
<keyword evidence="3 14" id="KW-1003">Cell membrane</keyword>
<keyword evidence="16" id="KW-1185">Reference proteome</keyword>
<feature type="binding site" evidence="14">
    <location>
        <position position="71"/>
    </location>
    <ligand>
        <name>Na(+)</name>
        <dbReference type="ChEBI" id="CHEBI:29101"/>
        <note>structural</note>
    </ligand>
</feature>
<organism evidence="15 16">
    <name type="scientific">Staphylococcus shinii</name>
    <dbReference type="NCBI Taxonomy" id="2912228"/>
    <lineage>
        <taxon>Bacteria</taxon>
        <taxon>Bacillati</taxon>
        <taxon>Bacillota</taxon>
        <taxon>Bacilli</taxon>
        <taxon>Bacillales</taxon>
        <taxon>Staphylococcaceae</taxon>
        <taxon>Staphylococcus</taxon>
    </lineage>
</organism>
<evidence type="ECO:0000313" key="15">
    <source>
        <dbReference type="EMBL" id="RIM96447.1"/>
    </source>
</evidence>
<keyword evidence="5 14" id="KW-0479">Metal-binding</keyword>
<dbReference type="OrthoDB" id="9799631at2"/>
<sequence length="122" mass="13525">MQYLYIFVGGAVGALLRYLFSFISVNSAFPIGTFIANILGAFLMGFLGTLTIEYYKNNPLLKKGITTGLLGAMTTFSTFQFELIHLFEQQAYLSLTFYALSSYVLGIFLCYIGVRLGEAAHD</sequence>
<comment type="function">
    <text evidence="13 14">Fluoride-specific ion channel. Important for reducing fluoride concentration in the cell, thus reducing its toxicity.</text>
</comment>
<dbReference type="NCBIfam" id="NF010797">
    <property type="entry name" value="PRK14201.1"/>
    <property type="match status" value="1"/>
</dbReference>
<dbReference type="EMBL" id="QXUF01000187">
    <property type="protein sequence ID" value="RIM96447.1"/>
    <property type="molecule type" value="Genomic_DNA"/>
</dbReference>
<reference evidence="15 16" key="1">
    <citation type="journal article" date="2016" name="Front. Microbiol.">
        <title>Comprehensive Phylogenetic Analysis of Bovine Non-aureus Staphylococci Species Based on Whole-Genome Sequencing.</title>
        <authorList>
            <person name="Naushad S."/>
            <person name="Barkema H.W."/>
            <person name="Luby C."/>
            <person name="Condas L.A."/>
            <person name="Nobrega D.B."/>
            <person name="Carson D.A."/>
            <person name="De Buck J."/>
        </authorList>
    </citation>
    <scope>NUCLEOTIDE SEQUENCE [LARGE SCALE GENOMIC DNA]</scope>
    <source>
        <strain evidence="15 16">SNUC 4554</strain>
    </source>
</reference>
<proteinExistence type="inferred from homology"/>
<evidence type="ECO:0000256" key="3">
    <source>
        <dbReference type="ARBA" id="ARBA00022475"/>
    </source>
</evidence>
<feature type="transmembrane region" description="Helical" evidence="14">
    <location>
        <begin position="92"/>
        <end position="114"/>
    </location>
</feature>
<gene>
    <name evidence="14 15" type="primary">crcB</name>
    <name evidence="14" type="synonym">fluC</name>
    <name evidence="15" type="ORF">BU112_14300</name>
</gene>
<dbReference type="Pfam" id="PF02537">
    <property type="entry name" value="CRCB"/>
    <property type="match status" value="1"/>
</dbReference>
<dbReference type="Proteomes" id="UP000286317">
    <property type="component" value="Unassembled WGS sequence"/>
</dbReference>
<dbReference type="RefSeq" id="WP_039067017.1">
    <property type="nucleotide sequence ID" value="NZ_CP068712.1"/>
</dbReference>
<comment type="subcellular location">
    <subcellularLocation>
        <location evidence="1 14">Cell membrane</location>
        <topology evidence="1 14">Multi-pass membrane protein</topology>
    </subcellularLocation>
</comment>